<dbReference type="InterPro" id="IPR001478">
    <property type="entry name" value="PDZ"/>
</dbReference>
<dbReference type="CDD" id="cd06794">
    <property type="entry name" value="PDZ2_syntenin-like"/>
    <property type="match status" value="1"/>
</dbReference>
<feature type="domain" description="PDZ" evidence="2">
    <location>
        <begin position="272"/>
        <end position="338"/>
    </location>
</feature>
<protein>
    <submittedName>
        <fullName evidence="3">SDCBP protein</fullName>
    </submittedName>
</protein>
<keyword evidence="1" id="KW-0677">Repeat</keyword>
<dbReference type="FunFam" id="2.30.42.10:FF:000043">
    <property type="entry name" value="Syntenin-1 isoform X1"/>
    <property type="match status" value="1"/>
</dbReference>
<gene>
    <name evidence="3" type="primary">SDCBP</name>
    <name evidence="3" type="ORF">BLAG_LOCUS13573</name>
</gene>
<dbReference type="Gene3D" id="2.30.42.10">
    <property type="match status" value="2"/>
</dbReference>
<name>A0A8J9ZHC9_BRALA</name>
<organism evidence="3 4">
    <name type="scientific">Branchiostoma lanceolatum</name>
    <name type="common">Common lancelet</name>
    <name type="synonym">Amphioxus lanceolatum</name>
    <dbReference type="NCBI Taxonomy" id="7740"/>
    <lineage>
        <taxon>Eukaryota</taxon>
        <taxon>Metazoa</taxon>
        <taxon>Chordata</taxon>
        <taxon>Cephalochordata</taxon>
        <taxon>Leptocardii</taxon>
        <taxon>Amphioxiformes</taxon>
        <taxon>Branchiostomatidae</taxon>
        <taxon>Branchiostoma</taxon>
    </lineage>
</organism>
<dbReference type="CDD" id="cd06721">
    <property type="entry name" value="PDZ1_syntenin-like"/>
    <property type="match status" value="1"/>
</dbReference>
<proteinExistence type="predicted"/>
<sequence length="363" mass="39593">MTYLVTGDVTSRLSEELKLPAEPAKEGSNIFTFLTFFGYMKVDQMAKAQVYQAGQQAAAIQAPPQYPTQAPAYPTQPPAYPTAPQPAGAMPVAQLQYSTTLNTLLTCVFICTVSLYPSLDDYMGLSLTPDEVRANMPQVLEPPPSQAVMARPQGTVVTAPITGNSVGLQRAEIKQGVRQLMCCKDASGKIGLRVRHVNKGVFVAFVHNGSPAALAGLRFGDQILQINEEVVAGWDMEKTMKYLKKCPPDRIIFAVRDRPFERTITMQKDSSNHIGFVFKNGKITAIAKDTSAARNGVLIEHHLIEVNGQNVVGLKDKEIAEIIAAGGQSVTITIMPTYVYNHIVKNMADSLVKKMMDHSIPDL</sequence>
<dbReference type="GO" id="GO:0005737">
    <property type="term" value="C:cytoplasm"/>
    <property type="evidence" value="ECO:0007669"/>
    <property type="project" value="TreeGrafter"/>
</dbReference>
<dbReference type="PANTHER" id="PTHR12345:SF3">
    <property type="entry name" value="PDZ DOMAIN-CONTAINING PROTEIN"/>
    <property type="match status" value="1"/>
</dbReference>
<evidence type="ECO:0000256" key="1">
    <source>
        <dbReference type="ARBA" id="ARBA00022737"/>
    </source>
</evidence>
<evidence type="ECO:0000313" key="4">
    <source>
        <dbReference type="Proteomes" id="UP000838412"/>
    </source>
</evidence>
<keyword evidence="4" id="KW-1185">Reference proteome</keyword>
<dbReference type="EMBL" id="OV696687">
    <property type="protein sequence ID" value="CAH1253996.1"/>
    <property type="molecule type" value="Genomic_DNA"/>
</dbReference>
<dbReference type="SUPFAM" id="SSF50156">
    <property type="entry name" value="PDZ domain-like"/>
    <property type="match status" value="2"/>
</dbReference>
<dbReference type="InterPro" id="IPR036034">
    <property type="entry name" value="PDZ_sf"/>
</dbReference>
<dbReference type="OrthoDB" id="10059177at2759"/>
<dbReference type="GO" id="GO:0005886">
    <property type="term" value="C:plasma membrane"/>
    <property type="evidence" value="ECO:0007669"/>
    <property type="project" value="TreeGrafter"/>
</dbReference>
<dbReference type="Proteomes" id="UP000838412">
    <property type="component" value="Chromosome 2"/>
</dbReference>
<evidence type="ECO:0000313" key="3">
    <source>
        <dbReference type="EMBL" id="CAH1253996.1"/>
    </source>
</evidence>
<dbReference type="AlphaFoldDB" id="A0A8J9ZHC9"/>
<feature type="domain" description="PDZ" evidence="2">
    <location>
        <begin position="188"/>
        <end position="259"/>
    </location>
</feature>
<dbReference type="SMART" id="SM00228">
    <property type="entry name" value="PDZ"/>
    <property type="match status" value="2"/>
</dbReference>
<dbReference type="InterPro" id="IPR051230">
    <property type="entry name" value="APP-Binding"/>
</dbReference>
<reference evidence="3" key="1">
    <citation type="submission" date="2022-01" db="EMBL/GenBank/DDBJ databases">
        <authorList>
            <person name="Braso-Vives M."/>
        </authorList>
    </citation>
    <scope>NUCLEOTIDE SEQUENCE</scope>
</reference>
<evidence type="ECO:0000259" key="2">
    <source>
        <dbReference type="SMART" id="SM00228"/>
    </source>
</evidence>
<dbReference type="PANTHER" id="PTHR12345">
    <property type="entry name" value="SYNTENIN RELATED"/>
    <property type="match status" value="1"/>
</dbReference>
<accession>A0A8J9ZHC9</accession>
<dbReference type="Pfam" id="PF00595">
    <property type="entry name" value="PDZ"/>
    <property type="match status" value="1"/>
</dbReference>